<proteinExistence type="predicted"/>
<comment type="caution">
    <text evidence="3">The sequence shown here is derived from an EMBL/GenBank/DDBJ whole genome shotgun (WGS) entry which is preliminary data.</text>
</comment>
<name>A0A813U9R3_9BILA</name>
<feature type="region of interest" description="Disordered" evidence="1">
    <location>
        <begin position="198"/>
        <end position="233"/>
    </location>
</feature>
<dbReference type="Proteomes" id="UP000663844">
    <property type="component" value="Unassembled WGS sequence"/>
</dbReference>
<evidence type="ECO:0000313" key="3">
    <source>
        <dbReference type="EMBL" id="CAF0825772.1"/>
    </source>
</evidence>
<keyword evidence="2" id="KW-0812">Transmembrane</keyword>
<keyword evidence="2" id="KW-1133">Transmembrane helix</keyword>
<sequence>MSTTGFPLPSNYTIAGEGLLSSATTALDETAKEYDHNGAALYIAVILIWYSTGLAMMLFLQVRPRSLPHQFLFDSSNSSTKKPLQTLSTNPFTGYRNIQADNTTKQILNELKDPVTRTRLWNIYYASTEKNNEPHPKYNQTITADKTTIDRINRKLADIHRLDTVNDESPITTNPVSLNNNRSSISVDSAKNFAKRLNSLRRPNGGGGGTTPNTRPPLMRIHSQDETSSPNTTVEMESFITGKPSTRNTSRKPSLFSSRFTIEKVSDNKTIPDLTNENKRE</sequence>
<evidence type="ECO:0000313" key="5">
    <source>
        <dbReference type="Proteomes" id="UP000663845"/>
    </source>
</evidence>
<dbReference type="Proteomes" id="UP000663845">
    <property type="component" value="Unassembled WGS sequence"/>
</dbReference>
<organism evidence="3 5">
    <name type="scientific">Adineta steineri</name>
    <dbReference type="NCBI Taxonomy" id="433720"/>
    <lineage>
        <taxon>Eukaryota</taxon>
        <taxon>Metazoa</taxon>
        <taxon>Spiralia</taxon>
        <taxon>Gnathifera</taxon>
        <taxon>Rotifera</taxon>
        <taxon>Eurotatoria</taxon>
        <taxon>Bdelloidea</taxon>
        <taxon>Adinetida</taxon>
        <taxon>Adinetidae</taxon>
        <taxon>Adineta</taxon>
    </lineage>
</organism>
<evidence type="ECO:0000256" key="2">
    <source>
        <dbReference type="SAM" id="Phobius"/>
    </source>
</evidence>
<accession>A0A813U9R3</accession>
<dbReference type="AlphaFoldDB" id="A0A813U9R3"/>
<dbReference type="EMBL" id="CAJOAZ010000430">
    <property type="protein sequence ID" value="CAF3646738.1"/>
    <property type="molecule type" value="Genomic_DNA"/>
</dbReference>
<protein>
    <submittedName>
        <fullName evidence="3">Uncharacterized protein</fullName>
    </submittedName>
</protein>
<gene>
    <name evidence="3" type="ORF">JYZ213_LOCUS6561</name>
    <name evidence="4" type="ORF">OXD698_LOCUS8782</name>
</gene>
<dbReference type="EMBL" id="CAJNOG010000041">
    <property type="protein sequence ID" value="CAF0825772.1"/>
    <property type="molecule type" value="Genomic_DNA"/>
</dbReference>
<reference evidence="3" key="1">
    <citation type="submission" date="2021-02" db="EMBL/GenBank/DDBJ databases">
        <authorList>
            <person name="Nowell W R."/>
        </authorList>
    </citation>
    <scope>NUCLEOTIDE SEQUENCE</scope>
</reference>
<evidence type="ECO:0000313" key="4">
    <source>
        <dbReference type="EMBL" id="CAF3646738.1"/>
    </source>
</evidence>
<evidence type="ECO:0000256" key="1">
    <source>
        <dbReference type="SAM" id="MobiDB-lite"/>
    </source>
</evidence>
<feature type="transmembrane region" description="Helical" evidence="2">
    <location>
        <begin position="39"/>
        <end position="60"/>
    </location>
</feature>
<keyword evidence="2" id="KW-0472">Membrane</keyword>